<dbReference type="Gene3D" id="1.10.4160.10">
    <property type="entry name" value="Hydantoin permease"/>
    <property type="match status" value="1"/>
</dbReference>
<feature type="transmembrane region" description="Helical" evidence="6">
    <location>
        <begin position="256"/>
        <end position="274"/>
    </location>
</feature>
<feature type="transmembrane region" description="Helical" evidence="6">
    <location>
        <begin position="73"/>
        <end position="93"/>
    </location>
</feature>
<feature type="transmembrane region" description="Helical" evidence="6">
    <location>
        <begin position="336"/>
        <end position="359"/>
    </location>
</feature>
<dbReference type="EMBL" id="JARJLG010000057">
    <property type="protein sequence ID" value="KAJ7757715.1"/>
    <property type="molecule type" value="Genomic_DNA"/>
</dbReference>
<evidence type="ECO:0000256" key="5">
    <source>
        <dbReference type="ARBA" id="ARBA00023136"/>
    </source>
</evidence>
<evidence type="ECO:0000313" key="8">
    <source>
        <dbReference type="Proteomes" id="UP001215280"/>
    </source>
</evidence>
<keyword evidence="8" id="KW-1185">Reference proteome</keyword>
<keyword evidence="4 6" id="KW-1133">Transmembrane helix</keyword>
<feature type="transmembrane region" description="Helical" evidence="6">
    <location>
        <begin position="371"/>
        <end position="394"/>
    </location>
</feature>
<dbReference type="CDD" id="cd11482">
    <property type="entry name" value="SLC-NCS1sbd_NRT1-like"/>
    <property type="match status" value="1"/>
</dbReference>
<dbReference type="AlphaFoldDB" id="A0AAD7J9V5"/>
<keyword evidence="5 6" id="KW-0472">Membrane</keyword>
<gene>
    <name evidence="7" type="ORF">DFH07DRAFT_903605</name>
</gene>
<evidence type="ECO:0000256" key="4">
    <source>
        <dbReference type="ARBA" id="ARBA00022989"/>
    </source>
</evidence>
<evidence type="ECO:0000256" key="1">
    <source>
        <dbReference type="ARBA" id="ARBA00004141"/>
    </source>
</evidence>
<protein>
    <submittedName>
        <fullName evidence="7">Permease for cytosine/purines, uracil, thiamine, allantoin-domain-containing protein</fullName>
    </submittedName>
</protein>
<dbReference type="GO" id="GO:0015205">
    <property type="term" value="F:nucleobase transmembrane transporter activity"/>
    <property type="evidence" value="ECO:0007669"/>
    <property type="project" value="TreeGrafter"/>
</dbReference>
<feature type="transmembrane region" description="Helical" evidence="6">
    <location>
        <begin position="216"/>
        <end position="236"/>
    </location>
</feature>
<evidence type="ECO:0000313" key="7">
    <source>
        <dbReference type="EMBL" id="KAJ7757715.1"/>
    </source>
</evidence>
<evidence type="ECO:0000256" key="3">
    <source>
        <dbReference type="ARBA" id="ARBA00022692"/>
    </source>
</evidence>
<keyword evidence="3 6" id="KW-0812">Transmembrane</keyword>
<feature type="transmembrane region" description="Helical" evidence="6">
    <location>
        <begin position="473"/>
        <end position="495"/>
    </location>
</feature>
<proteinExistence type="inferred from homology"/>
<feature type="transmembrane region" description="Helical" evidence="6">
    <location>
        <begin position="441"/>
        <end position="461"/>
    </location>
</feature>
<dbReference type="Proteomes" id="UP001215280">
    <property type="component" value="Unassembled WGS sequence"/>
</dbReference>
<name>A0AAD7J9V5_9AGAR</name>
<comment type="similarity">
    <text evidence="2">Belongs to the purine-cytosine permease (2.A.39) family.</text>
</comment>
<dbReference type="PANTHER" id="PTHR30618:SF0">
    <property type="entry name" value="PURINE-URACIL PERMEASE NCS1"/>
    <property type="match status" value="1"/>
</dbReference>
<dbReference type="InterPro" id="IPR001248">
    <property type="entry name" value="Pur-cyt_permease"/>
</dbReference>
<comment type="caution">
    <text evidence="7">The sequence shown here is derived from an EMBL/GenBank/DDBJ whole genome shotgun (WGS) entry which is preliminary data.</text>
</comment>
<sequence length="521" mass="58053">MISCNKWRLSAWALEPTHSMNGSARWSNDDMDPVPIHLRTWTTWNYVAYWVSDTKNPTMWELASSMIATGLSWQQALAAISVGHILISVVILLNGTMGARLHIAFPASDPGATKAIDDCNGFPQVIARASFGFWFSYLCVLSRIILAMFWFGIQTYVGAECTYQMLKAIWPSLPQVLNHLSGSSGITSAGMTCFFIFWLIQFPFLLVSPRCFRHLFVAKAVLVPVTFVAIMTWAMVRAPPHRSLAFKPDPSMSRMLTWKWLSSLNSAIGGWATLSINIPDFTRYAVNEKAQYTQMFILPASVTLVGFCGIAVASASEVLYGEVIWDPLKMVDHWDSRAAILGTNISANSLSAANYMTVLWPKYLNIRRGQVVCAILGGWAICPWKILASAPGFLTFMSGYSIFLGPFAAIMVVDYWIIHRGKMDVDALCNPRGRYRYWNGLNWRAAVAFLIGFLPNIPGLIASLNSKLEVNNILRIFDIAWIYGFSSASLAYWILSTLFPADETFVKDTCGSDHDVGGEEK</sequence>
<dbReference type="GO" id="GO:0005886">
    <property type="term" value="C:plasma membrane"/>
    <property type="evidence" value="ECO:0007669"/>
    <property type="project" value="TreeGrafter"/>
</dbReference>
<dbReference type="Pfam" id="PF02133">
    <property type="entry name" value="Transp_cyt_pur"/>
    <property type="match status" value="2"/>
</dbReference>
<comment type="subcellular location">
    <subcellularLocation>
        <location evidence="1">Membrane</location>
        <topology evidence="1">Multi-pass membrane protein</topology>
    </subcellularLocation>
</comment>
<dbReference type="InterPro" id="IPR045225">
    <property type="entry name" value="Uracil/uridine/allantoin_perm"/>
</dbReference>
<feature type="transmembrane region" description="Helical" evidence="6">
    <location>
        <begin position="131"/>
        <end position="153"/>
    </location>
</feature>
<accession>A0AAD7J9V5</accession>
<dbReference type="PANTHER" id="PTHR30618">
    <property type="entry name" value="NCS1 FAMILY PURINE/PYRIMIDINE TRANSPORTER"/>
    <property type="match status" value="1"/>
</dbReference>
<reference evidence="7" key="1">
    <citation type="submission" date="2023-03" db="EMBL/GenBank/DDBJ databases">
        <title>Massive genome expansion in bonnet fungi (Mycena s.s.) driven by repeated elements and novel gene families across ecological guilds.</title>
        <authorList>
            <consortium name="Lawrence Berkeley National Laboratory"/>
            <person name="Harder C.B."/>
            <person name="Miyauchi S."/>
            <person name="Viragh M."/>
            <person name="Kuo A."/>
            <person name="Thoen E."/>
            <person name="Andreopoulos B."/>
            <person name="Lu D."/>
            <person name="Skrede I."/>
            <person name="Drula E."/>
            <person name="Henrissat B."/>
            <person name="Morin E."/>
            <person name="Kohler A."/>
            <person name="Barry K."/>
            <person name="LaButti K."/>
            <person name="Morin E."/>
            <person name="Salamov A."/>
            <person name="Lipzen A."/>
            <person name="Mereny Z."/>
            <person name="Hegedus B."/>
            <person name="Baldrian P."/>
            <person name="Stursova M."/>
            <person name="Weitz H."/>
            <person name="Taylor A."/>
            <person name="Grigoriev I.V."/>
            <person name="Nagy L.G."/>
            <person name="Martin F."/>
            <person name="Kauserud H."/>
        </authorList>
    </citation>
    <scope>NUCLEOTIDE SEQUENCE</scope>
    <source>
        <strain evidence="7">CBHHK188m</strain>
    </source>
</reference>
<evidence type="ECO:0000256" key="6">
    <source>
        <dbReference type="SAM" id="Phobius"/>
    </source>
</evidence>
<organism evidence="7 8">
    <name type="scientific">Mycena maculata</name>
    <dbReference type="NCBI Taxonomy" id="230809"/>
    <lineage>
        <taxon>Eukaryota</taxon>
        <taxon>Fungi</taxon>
        <taxon>Dikarya</taxon>
        <taxon>Basidiomycota</taxon>
        <taxon>Agaricomycotina</taxon>
        <taxon>Agaricomycetes</taxon>
        <taxon>Agaricomycetidae</taxon>
        <taxon>Agaricales</taxon>
        <taxon>Marasmiineae</taxon>
        <taxon>Mycenaceae</taxon>
        <taxon>Mycena</taxon>
    </lineage>
</organism>
<feature type="transmembrane region" description="Helical" evidence="6">
    <location>
        <begin position="186"/>
        <end position="207"/>
    </location>
</feature>
<feature type="transmembrane region" description="Helical" evidence="6">
    <location>
        <begin position="295"/>
        <end position="316"/>
    </location>
</feature>
<feature type="transmembrane region" description="Helical" evidence="6">
    <location>
        <begin position="400"/>
        <end position="418"/>
    </location>
</feature>
<evidence type="ECO:0000256" key="2">
    <source>
        <dbReference type="ARBA" id="ARBA00008974"/>
    </source>
</evidence>